<dbReference type="Proteomes" id="UP000703661">
    <property type="component" value="Unassembled WGS sequence"/>
</dbReference>
<name>A0A9P6SYF6_9FUNG</name>
<gene>
    <name evidence="2" type="ORF">BGZ80_001258</name>
</gene>
<dbReference type="AlphaFoldDB" id="A0A9P6SYF6"/>
<evidence type="ECO:0000313" key="2">
    <source>
        <dbReference type="EMBL" id="KAG0010691.1"/>
    </source>
</evidence>
<feature type="compositionally biased region" description="Low complexity" evidence="1">
    <location>
        <begin position="218"/>
        <end position="227"/>
    </location>
</feature>
<feature type="compositionally biased region" description="Basic residues" evidence="1">
    <location>
        <begin position="230"/>
        <end position="245"/>
    </location>
</feature>
<feature type="region of interest" description="Disordered" evidence="1">
    <location>
        <begin position="325"/>
        <end position="363"/>
    </location>
</feature>
<evidence type="ECO:0000313" key="3">
    <source>
        <dbReference type="Proteomes" id="UP000703661"/>
    </source>
</evidence>
<feature type="region of interest" description="Disordered" evidence="1">
    <location>
        <begin position="186"/>
        <end position="250"/>
    </location>
</feature>
<evidence type="ECO:0000256" key="1">
    <source>
        <dbReference type="SAM" id="MobiDB-lite"/>
    </source>
</evidence>
<feature type="compositionally biased region" description="Low complexity" evidence="1">
    <location>
        <begin position="330"/>
        <end position="358"/>
    </location>
</feature>
<organism evidence="2 3">
    <name type="scientific">Entomortierella chlamydospora</name>
    <dbReference type="NCBI Taxonomy" id="101097"/>
    <lineage>
        <taxon>Eukaryota</taxon>
        <taxon>Fungi</taxon>
        <taxon>Fungi incertae sedis</taxon>
        <taxon>Mucoromycota</taxon>
        <taxon>Mortierellomycotina</taxon>
        <taxon>Mortierellomycetes</taxon>
        <taxon>Mortierellales</taxon>
        <taxon>Mortierellaceae</taxon>
        <taxon>Entomortierella</taxon>
    </lineage>
</organism>
<sequence>MDEPAYATPAQDLIALDTIQQQPQPMDLFIDEEVVAFESYYHSNLRLNEEFSSLAEPTSDLGRTESFQDDYDWSLALQTSILAQTSSPVDAIAEQPSSLPSLEPLDDNCLAFIQGIFCIDEFLRFPEPISFTVPKPKPKPTLEPMSVFQPCETFPSFPASLPSPFPSPSPSIAETRAAAAVNNAAPWSLSQGSKETAKFASPTLEQQQQQQPSPPSSPSFSFSSSSSTTNHHHHGHRGSRGHHPKGGAAAAGAMDAVVTCDTTPYKRNSISNEDKIELCRVHDIIPGFQMNLLGEIYHIGRTSVYGVIEMKETFYHLSSEHMANKRIRSQPRSSSPSPSPSSSLVLSLPSPQGLSPSPFRRKDGRQMVSSIVSELRGQQQETELSMAEFESFQADFKQTLLYIANDMKQYRQEQQQALESNKRRKLRPAGCIIRNFAEKWVAKNP</sequence>
<comment type="caution">
    <text evidence="2">The sequence shown here is derived from an EMBL/GenBank/DDBJ whole genome shotgun (WGS) entry which is preliminary data.</text>
</comment>
<keyword evidence="3" id="KW-1185">Reference proteome</keyword>
<accession>A0A9P6SYF6</accession>
<reference evidence="2" key="1">
    <citation type="journal article" date="2020" name="Fungal Divers.">
        <title>Resolving the Mortierellaceae phylogeny through synthesis of multi-gene phylogenetics and phylogenomics.</title>
        <authorList>
            <person name="Vandepol N."/>
            <person name="Liber J."/>
            <person name="Desiro A."/>
            <person name="Na H."/>
            <person name="Kennedy M."/>
            <person name="Barry K."/>
            <person name="Grigoriev I.V."/>
            <person name="Miller A.N."/>
            <person name="O'Donnell K."/>
            <person name="Stajich J.E."/>
            <person name="Bonito G."/>
        </authorList>
    </citation>
    <scope>NUCLEOTIDE SEQUENCE</scope>
    <source>
        <strain evidence="2">NRRL 2769</strain>
    </source>
</reference>
<proteinExistence type="predicted"/>
<dbReference type="EMBL" id="JAAAID010001284">
    <property type="protein sequence ID" value="KAG0010691.1"/>
    <property type="molecule type" value="Genomic_DNA"/>
</dbReference>
<protein>
    <submittedName>
        <fullName evidence="2">Uncharacterized protein</fullName>
    </submittedName>
</protein>